<keyword evidence="4" id="KW-0378">Hydrolase</keyword>
<name>A0A2D0IW13_XENBU</name>
<evidence type="ECO:0000313" key="5">
    <source>
        <dbReference type="Proteomes" id="UP000225833"/>
    </source>
</evidence>
<gene>
    <name evidence="4" type="ORF">Xbud_02741</name>
</gene>
<comment type="similarity">
    <text evidence="1">Belongs to the peptidase S1 family.</text>
</comment>
<dbReference type="OrthoDB" id="898678at2"/>
<evidence type="ECO:0000259" key="3">
    <source>
        <dbReference type="PROSITE" id="PS50240"/>
    </source>
</evidence>
<comment type="caution">
    <text evidence="4">The sequence shown here is derived from an EMBL/GenBank/DDBJ whole genome shotgun (WGS) entry which is preliminary data.</text>
</comment>
<dbReference type="RefSeq" id="WP_099136555.1">
    <property type="nucleotide sequence ID" value="NZ_CAWNNJ010000068.1"/>
</dbReference>
<dbReference type="PROSITE" id="PS50240">
    <property type="entry name" value="TRYPSIN_DOM"/>
    <property type="match status" value="1"/>
</dbReference>
<dbReference type="PRINTS" id="PR00722">
    <property type="entry name" value="CHYMOTRYPSIN"/>
</dbReference>
<dbReference type="Pfam" id="PF00089">
    <property type="entry name" value="Trypsin"/>
    <property type="match status" value="1"/>
</dbReference>
<sequence length="269" mass="29679">MKCKVVLLILIALSGCSNEIRQFASQPAIIEPLELIGRGKIVTEQKDWAVKVFAGNYTCTGEAISPQFILTAQHCVTDDDMKVYPSDKVYVKYSNGINNYPGNTKHYSVNIHTSEKGDVALIELKDPHDINDWPRLNFSYSIPAGNDIGVIYGYGRHDPSDVNVDFDALYQANIMTKGYCTDSYGGRGISLRGGTGWSLKGDSGGPLIINGRQVGIDSRGDKGVNEDKGKNQSCYSDLSVHADWIIEKAHPVGNWILSMEDIIRFQLNK</sequence>
<protein>
    <submittedName>
        <fullName evidence="4">Trypsin</fullName>
        <ecNumber evidence="4">3.4.21.4</ecNumber>
    </submittedName>
</protein>
<dbReference type="PANTHER" id="PTHR24276">
    <property type="entry name" value="POLYSERASE-RELATED"/>
    <property type="match status" value="1"/>
</dbReference>
<evidence type="ECO:0000313" key="4">
    <source>
        <dbReference type="EMBL" id="PHM26095.1"/>
    </source>
</evidence>
<organism evidence="4 5">
    <name type="scientific">Xenorhabdus budapestensis</name>
    <dbReference type="NCBI Taxonomy" id="290110"/>
    <lineage>
        <taxon>Bacteria</taxon>
        <taxon>Pseudomonadati</taxon>
        <taxon>Pseudomonadota</taxon>
        <taxon>Gammaproteobacteria</taxon>
        <taxon>Enterobacterales</taxon>
        <taxon>Morganellaceae</taxon>
        <taxon>Xenorhabdus</taxon>
    </lineage>
</organism>
<dbReference type="EMBL" id="NIBS01000016">
    <property type="protein sequence ID" value="PHM26095.1"/>
    <property type="molecule type" value="Genomic_DNA"/>
</dbReference>
<dbReference type="InterPro" id="IPR009003">
    <property type="entry name" value="Peptidase_S1_PA"/>
</dbReference>
<dbReference type="InterPro" id="IPR001254">
    <property type="entry name" value="Trypsin_dom"/>
</dbReference>
<dbReference type="SUPFAM" id="SSF50494">
    <property type="entry name" value="Trypsin-like serine proteases"/>
    <property type="match status" value="1"/>
</dbReference>
<keyword evidence="2" id="KW-1015">Disulfide bond</keyword>
<reference evidence="4 5" key="1">
    <citation type="journal article" date="2017" name="Nat. Microbiol.">
        <title>Natural product diversity associated with the nematode symbionts Photorhabdus and Xenorhabdus.</title>
        <authorList>
            <person name="Tobias N.J."/>
            <person name="Wolff H."/>
            <person name="Djahanschiri B."/>
            <person name="Grundmann F."/>
            <person name="Kronenwerth M."/>
            <person name="Shi Y.M."/>
            <person name="Simonyi S."/>
            <person name="Grun P."/>
            <person name="Shapiro-Ilan D."/>
            <person name="Pidot S.J."/>
            <person name="Stinear T.P."/>
            <person name="Ebersberger I."/>
            <person name="Bode H.B."/>
        </authorList>
    </citation>
    <scope>NUCLEOTIDE SEQUENCE [LARGE SCALE GENOMIC DNA]</scope>
    <source>
        <strain evidence="4 5">DSM 16342</strain>
    </source>
</reference>
<dbReference type="GO" id="GO:0004252">
    <property type="term" value="F:serine-type endopeptidase activity"/>
    <property type="evidence" value="ECO:0007669"/>
    <property type="project" value="UniProtKB-EC"/>
</dbReference>
<accession>A0A2D0IW13</accession>
<dbReference type="SMART" id="SM00020">
    <property type="entry name" value="Tryp_SPc"/>
    <property type="match status" value="1"/>
</dbReference>
<dbReference type="PROSITE" id="PS51257">
    <property type="entry name" value="PROKAR_LIPOPROTEIN"/>
    <property type="match status" value="1"/>
</dbReference>
<dbReference type="GO" id="GO:0006508">
    <property type="term" value="P:proteolysis"/>
    <property type="evidence" value="ECO:0007669"/>
    <property type="project" value="InterPro"/>
</dbReference>
<dbReference type="EC" id="3.4.21.4" evidence="4"/>
<evidence type="ECO:0000256" key="2">
    <source>
        <dbReference type="ARBA" id="ARBA00023157"/>
    </source>
</evidence>
<dbReference type="Gene3D" id="2.40.10.10">
    <property type="entry name" value="Trypsin-like serine proteases"/>
    <property type="match status" value="1"/>
</dbReference>
<dbReference type="Proteomes" id="UP000225833">
    <property type="component" value="Unassembled WGS sequence"/>
</dbReference>
<dbReference type="InterPro" id="IPR050430">
    <property type="entry name" value="Peptidase_S1"/>
</dbReference>
<feature type="domain" description="Peptidase S1" evidence="3">
    <location>
        <begin position="35"/>
        <end position="250"/>
    </location>
</feature>
<evidence type="ECO:0000256" key="1">
    <source>
        <dbReference type="ARBA" id="ARBA00007664"/>
    </source>
</evidence>
<dbReference type="PANTHER" id="PTHR24276:SF98">
    <property type="entry name" value="FI18310P1-RELATED"/>
    <property type="match status" value="1"/>
</dbReference>
<dbReference type="InterPro" id="IPR043504">
    <property type="entry name" value="Peptidase_S1_PA_chymotrypsin"/>
</dbReference>
<dbReference type="AlphaFoldDB" id="A0A2D0IW13"/>
<proteinExistence type="inferred from homology"/>
<dbReference type="InterPro" id="IPR001314">
    <property type="entry name" value="Peptidase_S1A"/>
</dbReference>